<evidence type="ECO:0000256" key="1">
    <source>
        <dbReference type="SAM" id="Phobius"/>
    </source>
</evidence>
<gene>
    <name evidence="2" type="ORF">BAE39_25040</name>
</gene>
<keyword evidence="1" id="KW-1133">Transmembrane helix</keyword>
<keyword evidence="1" id="KW-0472">Membrane</keyword>
<proteinExistence type="predicted"/>
<dbReference type="OrthoDB" id="8097957at2"/>
<evidence type="ECO:0000313" key="3">
    <source>
        <dbReference type="Proteomes" id="UP000093748"/>
    </source>
</evidence>
<feature type="transmembrane region" description="Helical" evidence="1">
    <location>
        <begin position="136"/>
        <end position="157"/>
    </location>
</feature>
<dbReference type="RefSeq" id="WP_032928697.1">
    <property type="nucleotide sequence ID" value="NZ_LZTH01000004.1"/>
</dbReference>
<keyword evidence="1" id="KW-0812">Transmembrane</keyword>
<accession>A0A1A5HSL0</accession>
<dbReference type="AlphaFoldDB" id="A0A1A5HSL0"/>
<feature type="transmembrane region" description="Helical" evidence="1">
    <location>
        <begin position="86"/>
        <end position="106"/>
    </location>
</feature>
<sequence>MKRRPLLLFAFPAFILVVLACERMATMLLGSYPASPAVWRIWLELRPLSAMFWQQIDPYLYGSMALDAVILVAAAWVFWSACRVRPAAAFFLANHVALLFAGLMIASSSHSETASTVAAFPMSNGLQFALKIDFTWQNSLVLVLGFAACAYCHVAFLRETRLRTESLALRLMTLGRDL</sequence>
<reference evidence="3" key="1">
    <citation type="submission" date="2016-06" db="EMBL/GenBank/DDBJ databases">
        <title>NZP2037 Pacbio-Illumina hybrid assembly.</title>
        <authorList>
            <person name="Ramsay J.P."/>
        </authorList>
    </citation>
    <scope>NUCLEOTIDE SEQUENCE [LARGE SCALE GENOMIC DNA]</scope>
    <source>
        <strain evidence="3">R7ANS::ICEMlSym2042</strain>
    </source>
</reference>
<protein>
    <submittedName>
        <fullName evidence="2">Uncharacterized protein</fullName>
    </submittedName>
</protein>
<feature type="transmembrane region" description="Helical" evidence="1">
    <location>
        <begin position="60"/>
        <end position="79"/>
    </location>
</feature>
<dbReference type="EMBL" id="LZTJ01000034">
    <property type="protein sequence ID" value="OBP69617.1"/>
    <property type="molecule type" value="Genomic_DNA"/>
</dbReference>
<dbReference type="GeneID" id="66685999"/>
<name>A0A1A5HSL0_RHILI</name>
<dbReference type="Proteomes" id="UP000093748">
    <property type="component" value="Unassembled WGS sequence"/>
</dbReference>
<dbReference type="PROSITE" id="PS51257">
    <property type="entry name" value="PROKAR_LIPOPROTEIN"/>
    <property type="match status" value="1"/>
</dbReference>
<organism evidence="2 3">
    <name type="scientific">Rhizobium loti</name>
    <name type="common">Mesorhizobium loti</name>
    <dbReference type="NCBI Taxonomy" id="381"/>
    <lineage>
        <taxon>Bacteria</taxon>
        <taxon>Pseudomonadati</taxon>
        <taxon>Pseudomonadota</taxon>
        <taxon>Alphaproteobacteria</taxon>
        <taxon>Hyphomicrobiales</taxon>
        <taxon>Phyllobacteriaceae</taxon>
        <taxon>Mesorhizobium</taxon>
    </lineage>
</organism>
<comment type="caution">
    <text evidence="2">The sequence shown here is derived from an EMBL/GenBank/DDBJ whole genome shotgun (WGS) entry which is preliminary data.</text>
</comment>
<evidence type="ECO:0000313" key="2">
    <source>
        <dbReference type="EMBL" id="OBP69617.1"/>
    </source>
</evidence>